<sequence length="206" mass="23882">MRYSLLLISSLATLNFFTSAVPFVHQGSEVANQGLAGVQSPVAIHKRGDDDDDDDWEDDWDHDDKDDDEDCDDEDEDHWDHKDWEKDSVWEKDYKDWDKDYYEHKDYEHEGHKYDDNYQKKGRKTKTVYFVYTVTTTNNVVLGHAHDEYHDRNHDGRGDWDKDHGLGHLFDNRLNANVPSPTMASIAATRTPLANPVVATTNNNIV</sequence>
<protein>
    <submittedName>
        <fullName evidence="3">Uncharacterized protein</fullName>
    </submittedName>
</protein>
<reference evidence="3 4" key="1">
    <citation type="journal article" date="2016" name="Proc. Natl. Acad. Sci. U.S.A.">
        <title>Lipid metabolic changes in an early divergent fungus govern the establishment of a mutualistic symbiosis with endobacteria.</title>
        <authorList>
            <person name="Lastovetsky O.A."/>
            <person name="Gaspar M.L."/>
            <person name="Mondo S.J."/>
            <person name="LaButti K.M."/>
            <person name="Sandor L."/>
            <person name="Grigoriev I.V."/>
            <person name="Henry S.A."/>
            <person name="Pawlowska T.E."/>
        </authorList>
    </citation>
    <scope>NUCLEOTIDE SEQUENCE [LARGE SCALE GENOMIC DNA]</scope>
    <source>
        <strain evidence="3 4">ATCC 11559</strain>
    </source>
</reference>
<proteinExistence type="predicted"/>
<dbReference type="AlphaFoldDB" id="A0A1X0S262"/>
<organism evidence="3 4">
    <name type="scientific">Rhizopus microsporus</name>
    <dbReference type="NCBI Taxonomy" id="58291"/>
    <lineage>
        <taxon>Eukaryota</taxon>
        <taxon>Fungi</taxon>
        <taxon>Fungi incertae sedis</taxon>
        <taxon>Mucoromycota</taxon>
        <taxon>Mucoromycotina</taxon>
        <taxon>Mucoromycetes</taxon>
        <taxon>Mucorales</taxon>
        <taxon>Mucorineae</taxon>
        <taxon>Rhizopodaceae</taxon>
        <taxon>Rhizopus</taxon>
    </lineage>
</organism>
<evidence type="ECO:0000256" key="1">
    <source>
        <dbReference type="SAM" id="MobiDB-lite"/>
    </source>
</evidence>
<feature type="compositionally biased region" description="Acidic residues" evidence="1">
    <location>
        <begin position="50"/>
        <end position="77"/>
    </location>
</feature>
<feature type="region of interest" description="Disordered" evidence="1">
    <location>
        <begin position="41"/>
        <end position="79"/>
    </location>
</feature>
<evidence type="ECO:0000313" key="3">
    <source>
        <dbReference type="EMBL" id="ORE18279.1"/>
    </source>
</evidence>
<evidence type="ECO:0000256" key="2">
    <source>
        <dbReference type="SAM" id="SignalP"/>
    </source>
</evidence>
<feature type="chain" id="PRO_5012529748" evidence="2">
    <location>
        <begin position="21"/>
        <end position="206"/>
    </location>
</feature>
<gene>
    <name evidence="3" type="ORF">BCV71DRAFT_264018</name>
</gene>
<dbReference type="VEuPathDB" id="FungiDB:BCV72DRAFT_91630"/>
<keyword evidence="2" id="KW-0732">Signal</keyword>
<dbReference type="Proteomes" id="UP000242381">
    <property type="component" value="Unassembled WGS sequence"/>
</dbReference>
<evidence type="ECO:0000313" key="4">
    <source>
        <dbReference type="Proteomes" id="UP000242381"/>
    </source>
</evidence>
<accession>A0A1X0S262</accession>
<feature type="signal peptide" evidence="2">
    <location>
        <begin position="1"/>
        <end position="20"/>
    </location>
</feature>
<dbReference type="EMBL" id="KV921334">
    <property type="protein sequence ID" value="ORE18279.1"/>
    <property type="molecule type" value="Genomic_DNA"/>
</dbReference>
<name>A0A1X0S262_RHIZD</name>